<dbReference type="InterPro" id="IPR003439">
    <property type="entry name" value="ABC_transporter-like_ATP-bd"/>
</dbReference>
<dbReference type="Gene3D" id="3.40.50.300">
    <property type="entry name" value="P-loop containing nucleotide triphosphate hydrolases"/>
    <property type="match status" value="1"/>
</dbReference>
<evidence type="ECO:0000256" key="6">
    <source>
        <dbReference type="ARBA" id="ARBA00022840"/>
    </source>
</evidence>
<dbReference type="PROSITE" id="PS50893">
    <property type="entry name" value="ABC_TRANSPORTER_2"/>
    <property type="match status" value="1"/>
</dbReference>
<evidence type="ECO:0000256" key="7">
    <source>
        <dbReference type="ARBA" id="ARBA00022989"/>
    </source>
</evidence>
<comment type="subcellular location">
    <subcellularLocation>
        <location evidence="1">Cell membrane</location>
        <topology evidence="1">Multi-pass membrane protein</topology>
    </subcellularLocation>
</comment>
<evidence type="ECO:0000259" key="11">
    <source>
        <dbReference type="PROSITE" id="PS50929"/>
    </source>
</evidence>
<dbReference type="InterPro" id="IPR003593">
    <property type="entry name" value="AAA+_ATPase"/>
</dbReference>
<evidence type="ECO:0000256" key="3">
    <source>
        <dbReference type="ARBA" id="ARBA00022475"/>
    </source>
</evidence>
<dbReference type="AlphaFoldDB" id="A0AAW3SQ15"/>
<evidence type="ECO:0000313" key="13">
    <source>
        <dbReference type="Proteomes" id="UP000557749"/>
    </source>
</evidence>
<evidence type="ECO:0000256" key="5">
    <source>
        <dbReference type="ARBA" id="ARBA00022741"/>
    </source>
</evidence>
<keyword evidence="3" id="KW-1003">Cell membrane</keyword>
<evidence type="ECO:0000256" key="9">
    <source>
        <dbReference type="SAM" id="Phobius"/>
    </source>
</evidence>
<dbReference type="PANTHER" id="PTHR24221">
    <property type="entry name" value="ATP-BINDING CASSETTE SUB-FAMILY B"/>
    <property type="match status" value="1"/>
</dbReference>
<keyword evidence="4 9" id="KW-0812">Transmembrane</keyword>
<dbReference type="GO" id="GO:0140359">
    <property type="term" value="F:ABC-type transporter activity"/>
    <property type="evidence" value="ECO:0007669"/>
    <property type="project" value="InterPro"/>
</dbReference>
<dbReference type="RefSeq" id="WP_181844619.1">
    <property type="nucleotide sequence ID" value="NZ_JACERJ010000001.1"/>
</dbReference>
<sequence>MNEKRASINNITINNAAITARLSAWWHTYRQLERVTGSQVLHFRRCCLSLLAAAVAQGLALACLFPLLSAFTRAAAAREIAIWLTIMTFLSLLTLVLRWYGQGFEYRGQLAAATHELRMRLGKQLRSMPLTTLQSARAGDINALLLGSVDENLNYMLAIVNQLLLAIVTPVVIALIMLVVEWRLGVSLLLLFPVIALLYRWRRPAFAHTMQALAEANQQASADIVEYVQGLAVLRTSCQQAERTSALRQRFQHLQQIQTSSHRRGAKPGAVVASVVELGLQGVLILGISGVVVGAWDAAIVAAMMVIVVRFSEPLATFVSYTAVLELIETALRRIDDLLAIEPLPLHQPVAVPTTYAITFEQVSFHYVDETEPVLDEVNIMLPEKGMTALVGPSGSGKTTITRLLMRHADPQRGRVCIGGVDIRHIPTRELNRLVSVVFQDVYLFDDSVLANIRMARPEASDAEVERAAEAAQCLEFIQRLPQGWQTRLGDIGGRLSGGEQQRISIARALLKEAPIVILDEPTAALDTESELAVQRAIDRLVQDKTVIVIAHRLSTIVGAHRILVVEKGVISQQGTHHELRLAEGRYRALWNAQQKSKRLSHNAQV</sequence>
<dbReference type="PANTHER" id="PTHR24221:SF654">
    <property type="entry name" value="ATP-BINDING CASSETTE SUB-FAMILY B MEMBER 6"/>
    <property type="match status" value="1"/>
</dbReference>
<feature type="domain" description="ABC transporter" evidence="10">
    <location>
        <begin position="358"/>
        <end position="593"/>
    </location>
</feature>
<accession>A0AAW3SQ15</accession>
<dbReference type="GO" id="GO:0034040">
    <property type="term" value="F:ATPase-coupled lipid transmembrane transporter activity"/>
    <property type="evidence" value="ECO:0007669"/>
    <property type="project" value="TreeGrafter"/>
</dbReference>
<gene>
    <name evidence="12" type="ORF">H2Y57_02740</name>
</gene>
<dbReference type="InterPro" id="IPR011527">
    <property type="entry name" value="ABC1_TM_dom"/>
</dbReference>
<dbReference type="Gene3D" id="1.20.1560.10">
    <property type="entry name" value="ABC transporter type 1, transmembrane domain"/>
    <property type="match status" value="1"/>
</dbReference>
<evidence type="ECO:0000256" key="8">
    <source>
        <dbReference type="ARBA" id="ARBA00023136"/>
    </source>
</evidence>
<feature type="transmembrane region" description="Helical" evidence="9">
    <location>
        <begin position="184"/>
        <end position="201"/>
    </location>
</feature>
<dbReference type="PROSITE" id="PS50929">
    <property type="entry name" value="ABC_TM1F"/>
    <property type="match status" value="1"/>
</dbReference>
<feature type="domain" description="ABC transmembrane type-1" evidence="11">
    <location>
        <begin position="48"/>
        <end position="327"/>
    </location>
</feature>
<dbReference type="GO" id="GO:0005886">
    <property type="term" value="C:plasma membrane"/>
    <property type="evidence" value="ECO:0007669"/>
    <property type="project" value="UniProtKB-SubCell"/>
</dbReference>
<feature type="transmembrane region" description="Helical" evidence="9">
    <location>
        <begin position="155"/>
        <end position="178"/>
    </location>
</feature>
<dbReference type="InterPro" id="IPR027417">
    <property type="entry name" value="P-loop_NTPase"/>
</dbReference>
<dbReference type="SUPFAM" id="SSF90123">
    <property type="entry name" value="ABC transporter transmembrane region"/>
    <property type="match status" value="1"/>
</dbReference>
<keyword evidence="6 12" id="KW-0067">ATP-binding</keyword>
<dbReference type="EMBL" id="JACERJ010000001">
    <property type="protein sequence ID" value="MBA5202619.1"/>
    <property type="molecule type" value="Genomic_DNA"/>
</dbReference>
<dbReference type="InterPro" id="IPR017871">
    <property type="entry name" value="ABC_transporter-like_CS"/>
</dbReference>
<dbReference type="GO" id="GO:0005524">
    <property type="term" value="F:ATP binding"/>
    <property type="evidence" value="ECO:0007669"/>
    <property type="project" value="UniProtKB-KW"/>
</dbReference>
<evidence type="ECO:0000313" key="12">
    <source>
        <dbReference type="EMBL" id="MBA5202619.1"/>
    </source>
</evidence>
<comment type="caution">
    <text evidence="12">The sequence shown here is derived from an EMBL/GenBank/DDBJ whole genome shotgun (WGS) entry which is preliminary data.</text>
</comment>
<reference evidence="12 13" key="1">
    <citation type="submission" date="2020-07" db="EMBL/GenBank/DDBJ databases">
        <title>Characterization of Pectobacterium aroidearum strains causing soft rot on Amorphophallus konjac.</title>
        <authorList>
            <person name="Xie H."/>
        </authorList>
    </citation>
    <scope>NUCLEOTIDE SEQUENCE [LARGE SCALE GENOMIC DNA]</scope>
    <source>
        <strain evidence="12 13">MY7</strain>
    </source>
</reference>
<feature type="transmembrane region" description="Helical" evidence="9">
    <location>
        <begin position="80"/>
        <end position="100"/>
    </location>
</feature>
<dbReference type="SMART" id="SM00382">
    <property type="entry name" value="AAA"/>
    <property type="match status" value="1"/>
</dbReference>
<dbReference type="GO" id="GO:0016887">
    <property type="term" value="F:ATP hydrolysis activity"/>
    <property type="evidence" value="ECO:0007669"/>
    <property type="project" value="InterPro"/>
</dbReference>
<evidence type="ECO:0000259" key="10">
    <source>
        <dbReference type="PROSITE" id="PS50893"/>
    </source>
</evidence>
<dbReference type="Pfam" id="PF00005">
    <property type="entry name" value="ABC_tran"/>
    <property type="match status" value="1"/>
</dbReference>
<dbReference type="SUPFAM" id="SSF52540">
    <property type="entry name" value="P-loop containing nucleoside triphosphate hydrolases"/>
    <property type="match status" value="1"/>
</dbReference>
<dbReference type="Proteomes" id="UP000557749">
    <property type="component" value="Unassembled WGS sequence"/>
</dbReference>
<keyword evidence="8 9" id="KW-0472">Membrane</keyword>
<dbReference type="PROSITE" id="PS00211">
    <property type="entry name" value="ABC_TRANSPORTER_1"/>
    <property type="match status" value="1"/>
</dbReference>
<dbReference type="Pfam" id="PF00664">
    <property type="entry name" value="ABC_membrane"/>
    <property type="match status" value="1"/>
</dbReference>
<dbReference type="FunFam" id="3.40.50.300:FF:000221">
    <property type="entry name" value="Multidrug ABC transporter ATP-binding protein"/>
    <property type="match status" value="1"/>
</dbReference>
<keyword evidence="5" id="KW-0547">Nucleotide-binding</keyword>
<protein>
    <submittedName>
        <fullName evidence="12">ABC transporter ATP-binding protein</fullName>
    </submittedName>
</protein>
<keyword evidence="7 9" id="KW-1133">Transmembrane helix</keyword>
<organism evidence="12 13">
    <name type="scientific">Pectobacterium aroidearum</name>
    <dbReference type="NCBI Taxonomy" id="1201031"/>
    <lineage>
        <taxon>Bacteria</taxon>
        <taxon>Pseudomonadati</taxon>
        <taxon>Pseudomonadota</taxon>
        <taxon>Gammaproteobacteria</taxon>
        <taxon>Enterobacterales</taxon>
        <taxon>Pectobacteriaceae</taxon>
        <taxon>Pectobacterium</taxon>
    </lineage>
</organism>
<feature type="transmembrane region" description="Helical" evidence="9">
    <location>
        <begin position="48"/>
        <end position="68"/>
    </location>
</feature>
<keyword evidence="2" id="KW-0813">Transport</keyword>
<dbReference type="InterPro" id="IPR036640">
    <property type="entry name" value="ABC1_TM_sf"/>
</dbReference>
<evidence type="ECO:0000256" key="1">
    <source>
        <dbReference type="ARBA" id="ARBA00004651"/>
    </source>
</evidence>
<evidence type="ECO:0000256" key="2">
    <source>
        <dbReference type="ARBA" id="ARBA00022448"/>
    </source>
</evidence>
<dbReference type="InterPro" id="IPR039421">
    <property type="entry name" value="Type_1_exporter"/>
</dbReference>
<name>A0AAW3SQ15_9GAMM</name>
<proteinExistence type="predicted"/>
<evidence type="ECO:0000256" key="4">
    <source>
        <dbReference type="ARBA" id="ARBA00022692"/>
    </source>
</evidence>